<dbReference type="PANTHER" id="PTHR13768">
    <property type="entry name" value="SOLUBLE NSF ATTACHMENT PROTEIN SNAP"/>
    <property type="match status" value="1"/>
</dbReference>
<keyword evidence="2 4" id="KW-0813">Transport</keyword>
<evidence type="ECO:0000256" key="1">
    <source>
        <dbReference type="ARBA" id="ARBA00010050"/>
    </source>
</evidence>
<dbReference type="Proteomes" id="UP000580250">
    <property type="component" value="Unassembled WGS sequence"/>
</dbReference>
<evidence type="ECO:0000256" key="5">
    <source>
        <dbReference type="SAM" id="MobiDB-lite"/>
    </source>
</evidence>
<gene>
    <name evidence="6" type="ORF">MENT_LOCUS20822</name>
</gene>
<dbReference type="GO" id="GO:0006886">
    <property type="term" value="P:intracellular protein transport"/>
    <property type="evidence" value="ECO:0007669"/>
    <property type="project" value="UniProtKB-UniRule"/>
</dbReference>
<dbReference type="InterPro" id="IPR011990">
    <property type="entry name" value="TPR-like_helical_dom_sf"/>
</dbReference>
<comment type="similarity">
    <text evidence="1 4">Belongs to the SNAP family.</text>
</comment>
<comment type="function">
    <text evidence="4">Required for vesicular transport between the endoplasmic reticulum and the Golgi apparatus.</text>
</comment>
<comment type="subcellular location">
    <subcellularLocation>
        <location evidence="4">Membrane</location>
        <topology evidence="4">Peripheral membrane protein</topology>
    </subcellularLocation>
</comment>
<proteinExistence type="inferred from homology"/>
<comment type="caution">
    <text evidence="6">The sequence shown here is derived from an EMBL/GenBank/DDBJ whole genome shotgun (WGS) entry which is preliminary data.</text>
</comment>
<dbReference type="PRINTS" id="PR00448">
    <property type="entry name" value="NSFATTACHMNT"/>
</dbReference>
<dbReference type="Pfam" id="PF14938">
    <property type="entry name" value="SNAP"/>
    <property type="match status" value="1"/>
</dbReference>
<evidence type="ECO:0000256" key="3">
    <source>
        <dbReference type="ARBA" id="ARBA00022927"/>
    </source>
</evidence>
<reference evidence="6 7" key="1">
    <citation type="submission" date="2020-08" db="EMBL/GenBank/DDBJ databases">
        <authorList>
            <person name="Koutsovoulos G."/>
            <person name="Danchin GJ E."/>
        </authorList>
    </citation>
    <scope>NUCLEOTIDE SEQUENCE [LARGE SCALE GENOMIC DNA]</scope>
</reference>
<dbReference type="PANTHER" id="PTHR13768:SF8">
    <property type="entry name" value="ALPHA-SOLUBLE NSF ATTACHMENT PROTEIN"/>
    <property type="match status" value="1"/>
</dbReference>
<evidence type="ECO:0000256" key="2">
    <source>
        <dbReference type="ARBA" id="ARBA00022448"/>
    </source>
</evidence>
<keyword evidence="4" id="KW-0931">ER-Golgi transport</keyword>
<dbReference type="GO" id="GO:0035494">
    <property type="term" value="P:SNARE complex disassembly"/>
    <property type="evidence" value="ECO:0007669"/>
    <property type="project" value="TreeGrafter"/>
</dbReference>
<evidence type="ECO:0000313" key="7">
    <source>
        <dbReference type="Proteomes" id="UP000580250"/>
    </source>
</evidence>
<evidence type="ECO:0000256" key="4">
    <source>
        <dbReference type="RuleBase" id="RU367013"/>
    </source>
</evidence>
<sequence>MTDPNEKKALQKMEEGDRKLKKNTGFISSIFGGGGSGVSDAIECYISAANYYKAAKSWYSAGETFIRVAELHEKHSDSKFDAGQNFTEAGVCFRKVDFIKATDCYQKAADIYVDMGKFTMAAKAYVAKAEVCESTLTGNIPEERNIANVLPKEKCKDMCLNSYLKAADFYKGEEQKSSASKCLVKVGLLAAELEQYQRAMHIFEEIAIYESENNMLKYASRGHFFQALLCALCYDSLEAERALKRYTEISPIFKDSDEFKLITKLMDSVKAGDPDGFTAAVEEKDKVARFDTWHTSILLKIKRSCGDGGEVKAGGSGDAEEDDDLR</sequence>
<accession>A0A6V7V3F5</accession>
<name>A0A6V7V3F5_MELEN</name>
<dbReference type="CDD" id="cd15832">
    <property type="entry name" value="SNAP"/>
    <property type="match status" value="1"/>
</dbReference>
<dbReference type="GO" id="GO:0005483">
    <property type="term" value="F:soluble NSF attachment protein activity"/>
    <property type="evidence" value="ECO:0007669"/>
    <property type="project" value="TreeGrafter"/>
</dbReference>
<keyword evidence="3 4" id="KW-0653">Protein transport</keyword>
<keyword evidence="4" id="KW-0472">Membrane</keyword>
<feature type="region of interest" description="Disordered" evidence="5">
    <location>
        <begin position="306"/>
        <end position="326"/>
    </location>
</feature>
<protein>
    <submittedName>
        <fullName evidence="6">Uncharacterized protein</fullName>
    </submittedName>
</protein>
<dbReference type="InterPro" id="IPR000744">
    <property type="entry name" value="NSF_attach"/>
</dbReference>
<dbReference type="EMBL" id="CAJEWN010000154">
    <property type="protein sequence ID" value="CAD2169488.1"/>
    <property type="molecule type" value="Genomic_DNA"/>
</dbReference>
<dbReference type="GO" id="GO:0019905">
    <property type="term" value="F:syntaxin binding"/>
    <property type="evidence" value="ECO:0007669"/>
    <property type="project" value="TreeGrafter"/>
</dbReference>
<dbReference type="GO" id="GO:0031201">
    <property type="term" value="C:SNARE complex"/>
    <property type="evidence" value="ECO:0007669"/>
    <property type="project" value="TreeGrafter"/>
</dbReference>
<evidence type="ECO:0000313" key="6">
    <source>
        <dbReference type="EMBL" id="CAD2169488.1"/>
    </source>
</evidence>
<dbReference type="Gene3D" id="1.25.40.10">
    <property type="entry name" value="Tetratricopeptide repeat domain"/>
    <property type="match status" value="1"/>
</dbReference>
<dbReference type="OrthoDB" id="9984275at2759"/>
<dbReference type="AlphaFoldDB" id="A0A6V7V3F5"/>
<dbReference type="SUPFAM" id="SSF48452">
    <property type="entry name" value="TPR-like"/>
    <property type="match status" value="1"/>
</dbReference>
<feature type="compositionally biased region" description="Gly residues" evidence="5">
    <location>
        <begin position="306"/>
        <end position="317"/>
    </location>
</feature>
<organism evidence="6 7">
    <name type="scientific">Meloidogyne enterolobii</name>
    <name type="common">Root-knot nematode worm</name>
    <name type="synonym">Meloidogyne mayaguensis</name>
    <dbReference type="NCBI Taxonomy" id="390850"/>
    <lineage>
        <taxon>Eukaryota</taxon>
        <taxon>Metazoa</taxon>
        <taxon>Ecdysozoa</taxon>
        <taxon>Nematoda</taxon>
        <taxon>Chromadorea</taxon>
        <taxon>Rhabditida</taxon>
        <taxon>Tylenchina</taxon>
        <taxon>Tylenchomorpha</taxon>
        <taxon>Tylenchoidea</taxon>
        <taxon>Meloidogynidae</taxon>
        <taxon>Meloidogyninae</taxon>
        <taxon>Meloidogyne</taxon>
    </lineage>
</organism>
<dbReference type="GO" id="GO:0005774">
    <property type="term" value="C:vacuolar membrane"/>
    <property type="evidence" value="ECO:0007669"/>
    <property type="project" value="TreeGrafter"/>
</dbReference>